<reference evidence="11 12" key="1">
    <citation type="submission" date="2009-04" db="EMBL/GenBank/DDBJ databases">
        <authorList>
            <person name="Qin X."/>
            <person name="Bachman B."/>
            <person name="Battles P."/>
            <person name="Bell A."/>
            <person name="Bess C."/>
            <person name="Bickham C."/>
            <person name="Chaboub L."/>
            <person name="Chen D."/>
            <person name="Coyle M."/>
            <person name="Deiros D.R."/>
            <person name="Dinh H."/>
            <person name="Forbes L."/>
            <person name="Fowler G."/>
            <person name="Francisco L."/>
            <person name="Fu Q."/>
            <person name="Gubbala S."/>
            <person name="Hale W."/>
            <person name="Han Y."/>
            <person name="Hemphill L."/>
            <person name="Highlander S.K."/>
            <person name="Hirani K."/>
            <person name="Hogues M."/>
            <person name="Jackson L."/>
            <person name="Jakkamsetti A."/>
            <person name="Javaid M."/>
            <person name="Jiang H."/>
            <person name="Korchina V."/>
            <person name="Kovar C."/>
            <person name="Lara F."/>
            <person name="Lee S."/>
            <person name="Mata R."/>
            <person name="Mathew T."/>
            <person name="Moen C."/>
            <person name="Morales K."/>
            <person name="Munidasa M."/>
            <person name="Nazareth L."/>
            <person name="Ngo R."/>
            <person name="Nguyen L."/>
            <person name="Okwuonu G."/>
            <person name="Ongeri F."/>
            <person name="Patil S."/>
            <person name="Petrosino J."/>
            <person name="Pham C."/>
            <person name="Pham P."/>
            <person name="Pu L.-L."/>
            <person name="Puazo M."/>
            <person name="Raj R."/>
            <person name="Reid J."/>
            <person name="Rouhana J."/>
            <person name="Saada N."/>
            <person name="Shang Y."/>
            <person name="Simmons D."/>
            <person name="Thornton R."/>
            <person name="Warren J."/>
            <person name="Weissenberger G."/>
            <person name="Zhang J."/>
            <person name="Zhang L."/>
            <person name="Zhou C."/>
            <person name="Zhu D."/>
            <person name="Muzny D."/>
            <person name="Worley K."/>
            <person name="Gibbs R."/>
        </authorList>
    </citation>
    <scope>NUCLEOTIDE SEQUENCE [LARGE SCALE GENOMIC DNA]</scope>
    <source>
        <strain evidence="11 12">ATCC 33313</strain>
    </source>
</reference>
<evidence type="ECO:0000256" key="3">
    <source>
        <dbReference type="ARBA" id="ARBA00022801"/>
    </source>
</evidence>
<comment type="similarity">
    <text evidence="1">Belongs to the asparaginase 1 family.</text>
</comment>
<feature type="active site" evidence="8">
    <location>
        <position position="89"/>
    </location>
</feature>
<dbReference type="GO" id="GO:0004067">
    <property type="term" value="F:asparaginase activity"/>
    <property type="evidence" value="ECO:0007669"/>
    <property type="project" value="UniProtKB-UniRule"/>
</dbReference>
<accession>C5R9D4</accession>
<dbReference type="InterPro" id="IPR027475">
    <property type="entry name" value="Asparaginase/glutaminase_AS2"/>
</dbReference>
<proteinExistence type="inferred from homology"/>
<dbReference type="PANTHER" id="PTHR11707">
    <property type="entry name" value="L-ASPARAGINASE"/>
    <property type="match status" value="1"/>
</dbReference>
<dbReference type="SMART" id="SM00870">
    <property type="entry name" value="Asparaginase"/>
    <property type="match status" value="1"/>
</dbReference>
<dbReference type="Proteomes" id="UP000004528">
    <property type="component" value="Unassembled WGS sequence"/>
</dbReference>
<evidence type="ECO:0000256" key="8">
    <source>
        <dbReference type="PROSITE-ProRule" id="PRU10100"/>
    </source>
</evidence>
<gene>
    <name evidence="11" type="ORF">HMPREF0877_0579</name>
</gene>
<dbReference type="InterPro" id="IPR036152">
    <property type="entry name" value="Asp/glu_Ase-like_sf"/>
</dbReference>
<dbReference type="NCBIfam" id="TIGR00519">
    <property type="entry name" value="asnASE_I"/>
    <property type="match status" value="1"/>
</dbReference>
<dbReference type="Pfam" id="PF17763">
    <property type="entry name" value="Asparaginase_C"/>
    <property type="match status" value="1"/>
</dbReference>
<feature type="domain" description="L-asparaginase N-terminal" evidence="9">
    <location>
        <begin position="8"/>
        <end position="188"/>
    </location>
</feature>
<feature type="active site" description="O-isoaspartyl threonine intermediate" evidence="5">
    <location>
        <position position="17"/>
    </location>
</feature>
<evidence type="ECO:0000256" key="7">
    <source>
        <dbReference type="PROSITE-ProRule" id="PRU10099"/>
    </source>
</evidence>
<comment type="caution">
    <text evidence="11">The sequence shown here is derived from an EMBL/GenBank/DDBJ whole genome shotgun (WGS) entry which is preliminary data.</text>
</comment>
<evidence type="ECO:0000256" key="5">
    <source>
        <dbReference type="PIRSR" id="PIRSR001220-1"/>
    </source>
</evidence>
<dbReference type="InterPro" id="IPR037152">
    <property type="entry name" value="L-asparaginase_N_sf"/>
</dbReference>
<dbReference type="InterPro" id="IPR027473">
    <property type="entry name" value="L-asparaginase_C"/>
</dbReference>
<evidence type="ECO:0000256" key="6">
    <source>
        <dbReference type="PIRSR" id="PIRSR001220-2"/>
    </source>
</evidence>
<evidence type="ECO:0000259" key="9">
    <source>
        <dbReference type="Pfam" id="PF00710"/>
    </source>
</evidence>
<protein>
    <recommendedName>
        <fullName evidence="2">asparaginase</fullName>
        <ecNumber evidence="2">3.5.1.1</ecNumber>
    </recommendedName>
</protein>
<dbReference type="InterPro" id="IPR006033">
    <property type="entry name" value="AsnA_fam"/>
</dbReference>
<organism evidence="11 12">
    <name type="scientific">Weissella paramesenteroides ATCC 33313</name>
    <dbReference type="NCBI Taxonomy" id="585506"/>
    <lineage>
        <taxon>Bacteria</taxon>
        <taxon>Bacillati</taxon>
        <taxon>Bacillota</taxon>
        <taxon>Bacilli</taxon>
        <taxon>Lactobacillales</taxon>
        <taxon>Lactobacillaceae</taxon>
        <taxon>Weissella</taxon>
    </lineage>
</organism>
<dbReference type="SFLD" id="SFLDS00057">
    <property type="entry name" value="Glutaminase/Asparaginase"/>
    <property type="match status" value="1"/>
</dbReference>
<dbReference type="CDD" id="cd08963">
    <property type="entry name" value="L-asparaginase_I"/>
    <property type="match status" value="1"/>
</dbReference>
<dbReference type="HOGENOM" id="CLU_019134_2_3_9"/>
<feature type="binding site" evidence="6">
    <location>
        <position position="58"/>
    </location>
    <ligand>
        <name>substrate</name>
    </ligand>
</feature>
<feature type="binding site" evidence="6">
    <location>
        <begin position="89"/>
        <end position="90"/>
    </location>
    <ligand>
        <name>substrate</name>
    </ligand>
</feature>
<dbReference type="eggNOG" id="COG0252">
    <property type="taxonomic scope" value="Bacteria"/>
</dbReference>
<evidence type="ECO:0000313" key="11">
    <source>
        <dbReference type="EMBL" id="EER75034.1"/>
    </source>
</evidence>
<dbReference type="FunFam" id="3.40.50.1170:FF:000001">
    <property type="entry name" value="L-asparaginase 2"/>
    <property type="match status" value="1"/>
</dbReference>
<dbReference type="InterPro" id="IPR006034">
    <property type="entry name" value="Asparaginase/glutaminase-like"/>
</dbReference>
<keyword evidence="12" id="KW-1185">Reference proteome</keyword>
<dbReference type="STRING" id="585506.HMPREF0877_0579"/>
<dbReference type="AlphaFoldDB" id="C5R9D4"/>
<dbReference type="Gene3D" id="3.40.50.1170">
    <property type="entry name" value="L-asparaginase, N-terminal domain"/>
    <property type="match status" value="1"/>
</dbReference>
<dbReference type="InterPro" id="IPR041725">
    <property type="entry name" value="L-asparaginase_I"/>
</dbReference>
<dbReference type="InterPro" id="IPR020827">
    <property type="entry name" value="Asparaginase/glutaminase_AS1"/>
</dbReference>
<evidence type="ECO:0000256" key="1">
    <source>
        <dbReference type="ARBA" id="ARBA00010518"/>
    </source>
</evidence>
<dbReference type="SUPFAM" id="SSF53774">
    <property type="entry name" value="Glutaminase/Asparaginase"/>
    <property type="match status" value="1"/>
</dbReference>
<sequence length="334" mass="36464">MGEKPMKKLLVLTTGGTIASTKTAQGLAPGMTADELMTYVVPRDDVMMSVENIMGKDSTNMQPEDWLIIAGRILEHQDEFDGFIVTHGTDTMGYTAAALSYLLYGIKKPVALTGSQIPLGEMQSDAIRNLDDAVTFASKTHLTGVYLVFNGLVMMGTRAVKTKTKSYDAFESINYPYLASVNAGEMVSLYEPEPEEPLLKSHTSLDPNIFVLKAFPGLSVDIFDYLVAHTHGVIIESFGNGGLPFQRRNLIPGIEKLIAADIPVIITTQILEEGQDINLYEVGKRVADAGGVTVGDMNTEAVVAKLMWVLDQTRDPQRITEMIQTQTAHDIGFV</sequence>
<keyword evidence="3 11" id="KW-0378">Hydrolase</keyword>
<dbReference type="PIRSF" id="PIRSF001220">
    <property type="entry name" value="L-ASNase_gatD"/>
    <property type="match status" value="1"/>
</dbReference>
<dbReference type="EC" id="3.5.1.1" evidence="2"/>
<dbReference type="Pfam" id="PF00710">
    <property type="entry name" value="Asparaginase"/>
    <property type="match status" value="1"/>
</dbReference>
<dbReference type="PROSITE" id="PS00144">
    <property type="entry name" value="ASN_GLN_ASE_1"/>
    <property type="match status" value="1"/>
</dbReference>
<dbReference type="InterPro" id="IPR027474">
    <property type="entry name" value="L-asparaginase_N"/>
</dbReference>
<dbReference type="PROSITE" id="PS51732">
    <property type="entry name" value="ASN_GLN_ASE_3"/>
    <property type="match status" value="1"/>
</dbReference>
<dbReference type="PRINTS" id="PR00139">
    <property type="entry name" value="ASNGLNASE"/>
</dbReference>
<feature type="domain" description="Asparaginase/glutaminase C-terminal" evidence="10">
    <location>
        <begin position="208"/>
        <end position="322"/>
    </location>
</feature>
<comment type="catalytic activity">
    <reaction evidence="4">
        <text>L-asparagine + H2O = L-aspartate + NH4(+)</text>
        <dbReference type="Rhea" id="RHEA:21016"/>
        <dbReference type="ChEBI" id="CHEBI:15377"/>
        <dbReference type="ChEBI" id="CHEBI:28938"/>
        <dbReference type="ChEBI" id="CHEBI:29991"/>
        <dbReference type="ChEBI" id="CHEBI:58048"/>
        <dbReference type="EC" id="3.5.1.1"/>
    </reaction>
</comment>
<evidence type="ECO:0000256" key="4">
    <source>
        <dbReference type="ARBA" id="ARBA00049366"/>
    </source>
</evidence>
<dbReference type="InterPro" id="IPR040919">
    <property type="entry name" value="Asparaginase_C"/>
</dbReference>
<dbReference type="EMBL" id="ACKU01000008">
    <property type="protein sequence ID" value="EER75034.1"/>
    <property type="molecule type" value="Genomic_DNA"/>
</dbReference>
<dbReference type="GO" id="GO:0006520">
    <property type="term" value="P:amino acid metabolic process"/>
    <property type="evidence" value="ECO:0007669"/>
    <property type="project" value="InterPro"/>
</dbReference>
<feature type="active site" evidence="7">
    <location>
        <position position="17"/>
    </location>
</feature>
<dbReference type="PANTHER" id="PTHR11707:SF28">
    <property type="entry name" value="60 KDA LYSOPHOSPHOLIPASE"/>
    <property type="match status" value="1"/>
</dbReference>
<evidence type="ECO:0000256" key="2">
    <source>
        <dbReference type="ARBA" id="ARBA00012920"/>
    </source>
</evidence>
<evidence type="ECO:0000313" key="12">
    <source>
        <dbReference type="Proteomes" id="UP000004528"/>
    </source>
</evidence>
<dbReference type="PIRSF" id="PIRSF500176">
    <property type="entry name" value="L_ASNase"/>
    <property type="match status" value="1"/>
</dbReference>
<name>C5R9D4_WEIPA</name>
<evidence type="ECO:0000259" key="10">
    <source>
        <dbReference type="Pfam" id="PF17763"/>
    </source>
</evidence>
<dbReference type="PROSITE" id="PS00917">
    <property type="entry name" value="ASN_GLN_ASE_2"/>
    <property type="match status" value="1"/>
</dbReference>
<dbReference type="Gene3D" id="3.40.50.40">
    <property type="match status" value="1"/>
</dbReference>